<evidence type="ECO:0000256" key="1">
    <source>
        <dbReference type="ARBA" id="ARBA00022741"/>
    </source>
</evidence>
<reference evidence="5 6" key="1">
    <citation type="journal article" date="2008" name="Nature">
        <title>The Trichoplax genome and the nature of placozoans.</title>
        <authorList>
            <person name="Srivastava M."/>
            <person name="Begovic E."/>
            <person name="Chapman J."/>
            <person name="Putnam N.H."/>
            <person name="Hellsten U."/>
            <person name="Kawashima T."/>
            <person name="Kuo A."/>
            <person name="Mitros T."/>
            <person name="Salamov A."/>
            <person name="Carpenter M.L."/>
            <person name="Signorovitch A.Y."/>
            <person name="Moreno M.A."/>
            <person name="Kamm K."/>
            <person name="Grimwood J."/>
            <person name="Schmutz J."/>
            <person name="Shapiro H."/>
            <person name="Grigoriev I.V."/>
            <person name="Buss L.W."/>
            <person name="Schierwater B."/>
            <person name="Dellaporta S.L."/>
            <person name="Rokhsar D.S."/>
        </authorList>
    </citation>
    <scope>NUCLEOTIDE SEQUENCE [LARGE SCALE GENOMIC DNA]</scope>
    <source>
        <strain evidence="5 6">Grell-BS-1999</strain>
    </source>
</reference>
<evidence type="ECO:0000313" key="5">
    <source>
        <dbReference type="EMBL" id="EDV25151.1"/>
    </source>
</evidence>
<feature type="binding site" evidence="3">
    <location>
        <position position="99"/>
    </location>
    <ligand>
        <name>ATP</name>
        <dbReference type="ChEBI" id="CHEBI:30616"/>
    </ligand>
</feature>
<dbReference type="OrthoDB" id="1103805at2759"/>
<keyword evidence="2 3" id="KW-0067">ATP-binding</keyword>
<dbReference type="InterPro" id="IPR011009">
    <property type="entry name" value="Kinase-like_dom_sf"/>
</dbReference>
<evidence type="ECO:0000256" key="3">
    <source>
        <dbReference type="PROSITE-ProRule" id="PRU10141"/>
    </source>
</evidence>
<dbReference type="STRING" id="10228.B3RWK2"/>
<dbReference type="CTD" id="6754254"/>
<dbReference type="Gene3D" id="1.10.510.10">
    <property type="entry name" value="Transferase(Phosphotransferase) domain 1"/>
    <property type="match status" value="1"/>
</dbReference>
<keyword evidence="1 3" id="KW-0547">Nucleotide-binding</keyword>
<dbReference type="GO" id="GO:0005634">
    <property type="term" value="C:nucleus"/>
    <property type="evidence" value="ECO:0000318"/>
    <property type="project" value="GO_Central"/>
</dbReference>
<dbReference type="PROSITE" id="PS00107">
    <property type="entry name" value="PROTEIN_KINASE_ATP"/>
    <property type="match status" value="1"/>
</dbReference>
<evidence type="ECO:0000313" key="6">
    <source>
        <dbReference type="Proteomes" id="UP000009022"/>
    </source>
</evidence>
<dbReference type="RefSeq" id="XP_002113041.1">
    <property type="nucleotide sequence ID" value="XM_002113005.1"/>
</dbReference>
<dbReference type="InterPro" id="IPR017441">
    <property type="entry name" value="Protein_kinase_ATP_BS"/>
</dbReference>
<dbReference type="GO" id="GO:0004672">
    <property type="term" value="F:protein kinase activity"/>
    <property type="evidence" value="ECO:0007669"/>
    <property type="project" value="InterPro"/>
</dbReference>
<dbReference type="KEGG" id="tad:TRIADDRAFT_56779"/>
<dbReference type="GO" id="GO:0035556">
    <property type="term" value="P:intracellular signal transduction"/>
    <property type="evidence" value="ECO:0000318"/>
    <property type="project" value="GO_Central"/>
</dbReference>
<dbReference type="Pfam" id="PF00069">
    <property type="entry name" value="Pkinase"/>
    <property type="match status" value="1"/>
</dbReference>
<dbReference type="AlphaFoldDB" id="B3RWK2"/>
<feature type="domain" description="Protein kinase" evidence="4">
    <location>
        <begin position="72"/>
        <end position="351"/>
    </location>
</feature>
<dbReference type="PhylomeDB" id="B3RWK2"/>
<dbReference type="PROSITE" id="PS50011">
    <property type="entry name" value="PROTEIN_KINASE_DOM"/>
    <property type="match status" value="1"/>
</dbReference>
<gene>
    <name evidence="5" type="ORF">TRIADDRAFT_56779</name>
</gene>
<dbReference type="GO" id="GO:0005737">
    <property type="term" value="C:cytoplasm"/>
    <property type="evidence" value="ECO:0000318"/>
    <property type="project" value="GO_Central"/>
</dbReference>
<sequence length="359" mass="41769">MSLNPINKSVFDGLDEPKSESGCTYCCWTCNEDKDETIRLLSGGEDFFGRRRGLTRYDVKDEELPPKDVVSDTLKKSLGAGYFGTIHDLPYDEDHYIFKSWDLNVIPFDHESNKDEIKQSVDKLKSFHFDHLVEIFAYYRDFEFHGVLEEYCSSSLYKRIKSRDDQILTCLQRFSILNEILDGLHYLHSNKIVHNNLTSRNVLLNGSSYITTKLSHGGYYSLLPYVNKGMKDCDEDTLAKQGKLGYISTQAFDGKVISSNDVYSFGAILIVMISGDEPYLPDDDPQYTRDLLSDHQQWNNWRLKDSKIKWAKRKFTVTKRTFRRDLLSLANYCLHDDDLERPSLDWVYTYIPIKNILEQ</sequence>
<dbReference type="InterPro" id="IPR000719">
    <property type="entry name" value="Prot_kinase_dom"/>
</dbReference>
<evidence type="ECO:0000259" key="4">
    <source>
        <dbReference type="PROSITE" id="PS50011"/>
    </source>
</evidence>
<dbReference type="PANTHER" id="PTHR27001">
    <property type="entry name" value="OS01G0253100 PROTEIN"/>
    <property type="match status" value="1"/>
</dbReference>
<dbReference type="PANTHER" id="PTHR27001:SF931">
    <property type="entry name" value="OS11G0664100 PROTEIN"/>
    <property type="match status" value="1"/>
</dbReference>
<dbReference type="HOGENOM" id="CLU_698945_0_0_1"/>
<accession>B3RWK2</accession>
<dbReference type="GO" id="GO:0005524">
    <property type="term" value="F:ATP binding"/>
    <property type="evidence" value="ECO:0007669"/>
    <property type="project" value="UniProtKB-UniRule"/>
</dbReference>
<dbReference type="Proteomes" id="UP000009022">
    <property type="component" value="Unassembled WGS sequence"/>
</dbReference>
<dbReference type="GeneID" id="6754254"/>
<proteinExistence type="predicted"/>
<organism evidence="5 6">
    <name type="scientific">Trichoplax adhaerens</name>
    <name type="common">Trichoplax reptans</name>
    <dbReference type="NCBI Taxonomy" id="10228"/>
    <lineage>
        <taxon>Eukaryota</taxon>
        <taxon>Metazoa</taxon>
        <taxon>Placozoa</taxon>
        <taxon>Uniplacotomia</taxon>
        <taxon>Trichoplacea</taxon>
        <taxon>Trichoplacidae</taxon>
        <taxon>Trichoplax</taxon>
    </lineage>
</organism>
<dbReference type="EMBL" id="DS985245">
    <property type="protein sequence ID" value="EDV25151.1"/>
    <property type="molecule type" value="Genomic_DNA"/>
</dbReference>
<dbReference type="eggNOG" id="KOG0613">
    <property type="taxonomic scope" value="Eukaryota"/>
</dbReference>
<keyword evidence="6" id="KW-1185">Reference proteome</keyword>
<protein>
    <recommendedName>
        <fullName evidence="4">Protein kinase domain-containing protein</fullName>
    </recommendedName>
</protein>
<dbReference type="SUPFAM" id="SSF56112">
    <property type="entry name" value="Protein kinase-like (PK-like)"/>
    <property type="match status" value="1"/>
</dbReference>
<dbReference type="InParanoid" id="B3RWK2"/>
<name>B3RWK2_TRIAD</name>
<evidence type="ECO:0000256" key="2">
    <source>
        <dbReference type="ARBA" id="ARBA00022840"/>
    </source>
</evidence>